<protein>
    <submittedName>
        <fullName evidence="9">Outer membrane protein transport protein</fullName>
    </submittedName>
</protein>
<proteinExistence type="inferred from homology"/>
<evidence type="ECO:0000313" key="10">
    <source>
        <dbReference type="Proteomes" id="UP000664658"/>
    </source>
</evidence>
<evidence type="ECO:0000313" key="9">
    <source>
        <dbReference type="EMBL" id="MBO1106797.1"/>
    </source>
</evidence>
<feature type="signal peptide" evidence="8">
    <location>
        <begin position="1"/>
        <end position="24"/>
    </location>
</feature>
<evidence type="ECO:0000256" key="8">
    <source>
        <dbReference type="SAM" id="SignalP"/>
    </source>
</evidence>
<keyword evidence="7" id="KW-0998">Cell outer membrane</keyword>
<dbReference type="EMBL" id="JAFNAA010000001">
    <property type="protein sequence ID" value="MBO1106797.1"/>
    <property type="molecule type" value="Genomic_DNA"/>
</dbReference>
<evidence type="ECO:0000256" key="1">
    <source>
        <dbReference type="ARBA" id="ARBA00004571"/>
    </source>
</evidence>
<dbReference type="Pfam" id="PF03349">
    <property type="entry name" value="Toluene_X"/>
    <property type="match status" value="1"/>
</dbReference>
<dbReference type="GO" id="GO:0015483">
    <property type="term" value="F:long-chain fatty acid transporting porin activity"/>
    <property type="evidence" value="ECO:0007669"/>
    <property type="project" value="TreeGrafter"/>
</dbReference>
<gene>
    <name evidence="9" type="ORF">J2R62_00925</name>
</gene>
<keyword evidence="4" id="KW-0812">Transmembrane</keyword>
<keyword evidence="5 8" id="KW-0732">Signal</keyword>
<sequence>MNKKNIARLITGALSGGLLMQAHAAGFQLAEYSATGLGRAFAGEAAIADNASAQARNPALLAQFDSLNVSAGAIYVNPNIDLKGTTTTPLHTKIATQARDVAGDAWIPNAYAAMPINERWFAGLAINSNFGMSTDLESSFAGTQFGNHTKVRTVEFNPNIAYKLSDEWQLGAGVRYVQGEGSIGAAAPLYLSKVPPLNDKLSMLAHSAGKTLKYMEGDDHAWGWQAGAVWQPTKDTRIGAAYHSQIKLDLSGHAEGLLYGPGQHPGVLPLTLPASAELAAFHQITPQWAVHGSLNWTEWSKFKELVADIQGLGNDTVKVENWRNSYRLALGTTYTLDDSTRLRGGVAYDRSAVDSANRTLSIPEMDRYWFSAGVGHDFTPNLTVDAALTYIAGKKADVSEPRPHIANDAQAGMMGTFTGQASGDIWLTGVQVTYRF</sequence>
<evidence type="ECO:0000256" key="5">
    <source>
        <dbReference type="ARBA" id="ARBA00022729"/>
    </source>
</evidence>
<dbReference type="SUPFAM" id="SSF56935">
    <property type="entry name" value="Porins"/>
    <property type="match status" value="1"/>
</dbReference>
<comment type="subcellular location">
    <subcellularLocation>
        <location evidence="1">Cell outer membrane</location>
        <topology evidence="1">Multi-pass membrane protein</topology>
    </subcellularLocation>
</comment>
<dbReference type="GO" id="GO:0009279">
    <property type="term" value="C:cell outer membrane"/>
    <property type="evidence" value="ECO:0007669"/>
    <property type="project" value="UniProtKB-SubCell"/>
</dbReference>
<evidence type="ECO:0000256" key="4">
    <source>
        <dbReference type="ARBA" id="ARBA00022692"/>
    </source>
</evidence>
<dbReference type="PANTHER" id="PTHR35093:SF8">
    <property type="entry name" value="OUTER MEMBRANE PROTEIN NMB0088-RELATED"/>
    <property type="match status" value="1"/>
</dbReference>
<comment type="caution">
    <text evidence="9">The sequence shown here is derived from an EMBL/GenBank/DDBJ whole genome shotgun (WGS) entry which is preliminary data.</text>
</comment>
<keyword evidence="6" id="KW-0472">Membrane</keyword>
<feature type="chain" id="PRO_5034228789" evidence="8">
    <location>
        <begin position="25"/>
        <end position="436"/>
    </location>
</feature>
<dbReference type="Proteomes" id="UP000664658">
    <property type="component" value="Unassembled WGS sequence"/>
</dbReference>
<evidence type="ECO:0000256" key="3">
    <source>
        <dbReference type="ARBA" id="ARBA00022452"/>
    </source>
</evidence>
<evidence type="ECO:0000256" key="2">
    <source>
        <dbReference type="ARBA" id="ARBA00008163"/>
    </source>
</evidence>
<dbReference type="PANTHER" id="PTHR35093">
    <property type="entry name" value="OUTER MEMBRANE PROTEIN NMB0088-RELATED"/>
    <property type="match status" value="1"/>
</dbReference>
<dbReference type="Gene3D" id="2.40.160.60">
    <property type="entry name" value="Outer membrane protein transport protein (OMPP1/FadL/TodX)"/>
    <property type="match status" value="1"/>
</dbReference>
<reference evidence="9" key="1">
    <citation type="submission" date="2021-03" db="EMBL/GenBank/DDBJ databases">
        <title>Plesiomonas shigelloides zfcc0051, isolated from zebrafish feces.</title>
        <authorList>
            <person name="Vanderhoek Z."/>
            <person name="Gaulke C."/>
        </authorList>
    </citation>
    <scope>NUCLEOTIDE SEQUENCE</scope>
    <source>
        <strain evidence="9">Zfcc0051</strain>
    </source>
</reference>
<keyword evidence="3" id="KW-1134">Transmembrane beta strand</keyword>
<evidence type="ECO:0000256" key="6">
    <source>
        <dbReference type="ARBA" id="ARBA00023136"/>
    </source>
</evidence>
<organism evidence="9 10">
    <name type="scientific">Plesiomonas shigelloides</name>
    <name type="common">Aeromonas shigelloides</name>
    <dbReference type="NCBI Taxonomy" id="703"/>
    <lineage>
        <taxon>Bacteria</taxon>
        <taxon>Pseudomonadati</taxon>
        <taxon>Pseudomonadota</taxon>
        <taxon>Gammaproteobacteria</taxon>
        <taxon>Enterobacterales</taxon>
        <taxon>Enterobacteriaceae</taxon>
        <taxon>Plesiomonas</taxon>
    </lineage>
</organism>
<dbReference type="AlphaFoldDB" id="A0A8I2B4D3"/>
<dbReference type="InterPro" id="IPR005017">
    <property type="entry name" value="OMPP1/FadL/TodX"/>
</dbReference>
<dbReference type="RefSeq" id="WP_207541445.1">
    <property type="nucleotide sequence ID" value="NZ_JAFNAA010000001.1"/>
</dbReference>
<evidence type="ECO:0000256" key="7">
    <source>
        <dbReference type="ARBA" id="ARBA00023237"/>
    </source>
</evidence>
<accession>A0A8I2B4D3</accession>
<name>A0A8I2B4D3_PLESH</name>
<comment type="similarity">
    <text evidence="2">Belongs to the OmpP1/FadL family.</text>
</comment>